<dbReference type="SMART" id="SM00530">
    <property type="entry name" value="HTH_XRE"/>
    <property type="match status" value="1"/>
</dbReference>
<comment type="caution">
    <text evidence="4">The sequence shown here is derived from an EMBL/GenBank/DDBJ whole genome shotgun (WGS) entry which is preliminary data.</text>
</comment>
<dbReference type="Gene3D" id="1.10.260.40">
    <property type="entry name" value="lambda repressor-like DNA-binding domains"/>
    <property type="match status" value="1"/>
</dbReference>
<keyword evidence="2" id="KW-1133">Transmembrane helix</keyword>
<name>A0A3E3IBT7_9FIRM</name>
<dbReference type="InterPro" id="IPR001387">
    <property type="entry name" value="Cro/C1-type_HTH"/>
</dbReference>
<dbReference type="RefSeq" id="WP_009004425.1">
    <property type="nucleotide sequence ID" value="NZ_QVLU01000039.1"/>
</dbReference>
<dbReference type="OrthoDB" id="9801008at2"/>
<accession>A0A3E3IBT7</accession>
<evidence type="ECO:0000256" key="2">
    <source>
        <dbReference type="SAM" id="Phobius"/>
    </source>
</evidence>
<evidence type="ECO:0000313" key="5">
    <source>
        <dbReference type="Proteomes" id="UP000261166"/>
    </source>
</evidence>
<proteinExistence type="predicted"/>
<dbReference type="Proteomes" id="UP000261166">
    <property type="component" value="Unassembled WGS sequence"/>
</dbReference>
<protein>
    <submittedName>
        <fullName evidence="4">XRE family transcriptional regulator</fullName>
    </submittedName>
</protein>
<evidence type="ECO:0000313" key="4">
    <source>
        <dbReference type="EMBL" id="RGE64516.1"/>
    </source>
</evidence>
<keyword evidence="2" id="KW-0472">Membrane</keyword>
<keyword evidence="1" id="KW-0238">DNA-binding</keyword>
<evidence type="ECO:0000256" key="1">
    <source>
        <dbReference type="ARBA" id="ARBA00023125"/>
    </source>
</evidence>
<feature type="transmembrane region" description="Helical" evidence="2">
    <location>
        <begin position="88"/>
        <end position="105"/>
    </location>
</feature>
<organism evidence="4 5">
    <name type="scientific">Eisenbergiella massiliensis</name>
    <dbReference type="NCBI Taxonomy" id="1720294"/>
    <lineage>
        <taxon>Bacteria</taxon>
        <taxon>Bacillati</taxon>
        <taxon>Bacillota</taxon>
        <taxon>Clostridia</taxon>
        <taxon>Lachnospirales</taxon>
        <taxon>Lachnospiraceae</taxon>
        <taxon>Eisenbergiella</taxon>
    </lineage>
</organism>
<dbReference type="PANTHER" id="PTHR46558:SF4">
    <property type="entry name" value="DNA-BIDING PHAGE PROTEIN"/>
    <property type="match status" value="1"/>
</dbReference>
<reference evidence="4 5" key="1">
    <citation type="submission" date="2018-08" db="EMBL/GenBank/DDBJ databases">
        <title>A genome reference for cultivated species of the human gut microbiota.</title>
        <authorList>
            <person name="Zou Y."/>
            <person name="Xue W."/>
            <person name="Luo G."/>
        </authorList>
    </citation>
    <scope>NUCLEOTIDE SEQUENCE [LARGE SCALE GENOMIC DNA]</scope>
    <source>
        <strain evidence="4 5">AF26-4BH</strain>
    </source>
</reference>
<dbReference type="AlphaFoldDB" id="A0A3E3IBT7"/>
<feature type="transmembrane region" description="Helical" evidence="2">
    <location>
        <begin position="146"/>
        <end position="166"/>
    </location>
</feature>
<dbReference type="InterPro" id="IPR010982">
    <property type="entry name" value="Lambda_DNA-bd_dom_sf"/>
</dbReference>
<gene>
    <name evidence="4" type="ORF">DWY69_27025</name>
</gene>
<evidence type="ECO:0000259" key="3">
    <source>
        <dbReference type="PROSITE" id="PS50943"/>
    </source>
</evidence>
<dbReference type="PROSITE" id="PS50943">
    <property type="entry name" value="HTH_CROC1"/>
    <property type="match status" value="1"/>
</dbReference>
<dbReference type="SUPFAM" id="SSF47413">
    <property type="entry name" value="lambda repressor-like DNA-binding domains"/>
    <property type="match status" value="1"/>
</dbReference>
<feature type="transmembrane region" description="Helical" evidence="2">
    <location>
        <begin position="172"/>
        <end position="191"/>
    </location>
</feature>
<dbReference type="GO" id="GO:0003677">
    <property type="term" value="F:DNA binding"/>
    <property type="evidence" value="ECO:0007669"/>
    <property type="project" value="UniProtKB-KW"/>
</dbReference>
<dbReference type="PANTHER" id="PTHR46558">
    <property type="entry name" value="TRACRIPTIONAL REGULATORY PROTEIN-RELATED-RELATED"/>
    <property type="match status" value="1"/>
</dbReference>
<dbReference type="Pfam" id="PF01381">
    <property type="entry name" value="HTH_3"/>
    <property type="match status" value="1"/>
</dbReference>
<feature type="transmembrane region" description="Helical" evidence="2">
    <location>
        <begin position="117"/>
        <end position="134"/>
    </location>
</feature>
<dbReference type="CDD" id="cd00093">
    <property type="entry name" value="HTH_XRE"/>
    <property type="match status" value="1"/>
</dbReference>
<feature type="domain" description="HTH cro/C1-type" evidence="3">
    <location>
        <begin position="7"/>
        <end position="61"/>
    </location>
</feature>
<keyword evidence="2" id="KW-0812">Transmembrane</keyword>
<sequence length="201" mass="22844">MALSENIKARRTQLKMSQEYVADQLGISRQAVAKWEAGTSEPTSKNLSELAFLFEISISELVDPQTYAEEQAAQEQKFRDKQQNAKMLFGRWGGVILLNAGWDGYSSGLYGTDFPYPYHWLAILTVGLVLLFITSKDMGKKHRLEALQSIIGLAMIFSIFFLPRIIPLEQVGVRYLLADVVTAICGILLSLKYWRYIWKVK</sequence>
<dbReference type="EMBL" id="QVLU01000039">
    <property type="protein sequence ID" value="RGE64516.1"/>
    <property type="molecule type" value="Genomic_DNA"/>
</dbReference>